<sequence length="373" mass="40326">MPASVTPLALFTPIQLGRLMLNHRIVLAPLTRFRADPVTQAQTLLGDSHAQYYGQRTTSGGLLISEGVQISPNAAGYANAPGLWSEAQIDAWKPITDAVHRAGGHIFAQLWALGRAAPPTYEILGTTYVRKSASATSFDESPHATPLTVEEIEALVIDFARAARNAVEQAGFDGVEIHAANGYLLDQFLQASSNKRTDHYGGTLANRIRFPLAVAEACSAAIGSDRVGIRLSPFSRFQGMGFEPDPMGVFVPFVEALLDRIPNLAYVHVVEGRVADVDVIDDSETQSLSPLRAVVKNGTTRFISAGGFSPDTGISTAEETGDLIAYGRFFISNPDLVERVRNGYELTPYDRSTFYSPTTKGYTDYPTHSTTSL</sequence>
<dbReference type="OrthoDB" id="276546at2759"/>
<dbReference type="InterPro" id="IPR001155">
    <property type="entry name" value="OxRdtase_FMN_N"/>
</dbReference>
<reference evidence="2" key="1">
    <citation type="submission" date="2013-11" db="EMBL/GenBank/DDBJ databases">
        <title>Genome sequence of the fusiform rust pathogen reveals effectors for host alternation and coevolution with pine.</title>
        <authorList>
            <consortium name="DOE Joint Genome Institute"/>
            <person name="Smith K."/>
            <person name="Pendleton A."/>
            <person name="Kubisiak T."/>
            <person name="Anderson C."/>
            <person name="Salamov A."/>
            <person name="Aerts A."/>
            <person name="Riley R."/>
            <person name="Clum A."/>
            <person name="Lindquist E."/>
            <person name="Ence D."/>
            <person name="Campbell M."/>
            <person name="Kronenberg Z."/>
            <person name="Feau N."/>
            <person name="Dhillon B."/>
            <person name="Hamelin R."/>
            <person name="Burleigh J."/>
            <person name="Smith J."/>
            <person name="Yandell M."/>
            <person name="Nelson C."/>
            <person name="Grigoriev I."/>
            <person name="Davis J."/>
        </authorList>
    </citation>
    <scope>NUCLEOTIDE SEQUENCE</scope>
    <source>
        <strain evidence="2">G11</strain>
    </source>
</reference>
<evidence type="ECO:0000313" key="2">
    <source>
        <dbReference type="EMBL" id="KAG0142779.1"/>
    </source>
</evidence>
<dbReference type="PANTHER" id="PTHR22893:SF91">
    <property type="entry name" value="NADPH DEHYDROGENASE 2-RELATED"/>
    <property type="match status" value="1"/>
</dbReference>
<evidence type="ECO:0000259" key="1">
    <source>
        <dbReference type="Pfam" id="PF00724"/>
    </source>
</evidence>
<dbReference type="EMBL" id="MU167338">
    <property type="protein sequence ID" value="KAG0142779.1"/>
    <property type="molecule type" value="Genomic_DNA"/>
</dbReference>
<keyword evidence="3" id="KW-1185">Reference proteome</keyword>
<dbReference type="GO" id="GO:0016491">
    <property type="term" value="F:oxidoreductase activity"/>
    <property type="evidence" value="ECO:0007669"/>
    <property type="project" value="InterPro"/>
</dbReference>
<dbReference type="Gene3D" id="3.20.20.70">
    <property type="entry name" value="Aldolase class I"/>
    <property type="match status" value="1"/>
</dbReference>
<dbReference type="Pfam" id="PF00724">
    <property type="entry name" value="Oxidored_FMN"/>
    <property type="match status" value="1"/>
</dbReference>
<proteinExistence type="predicted"/>
<gene>
    <name evidence="2" type="ORF">CROQUDRAFT_673355</name>
</gene>
<dbReference type="SUPFAM" id="SSF51395">
    <property type="entry name" value="FMN-linked oxidoreductases"/>
    <property type="match status" value="1"/>
</dbReference>
<organism evidence="2 3">
    <name type="scientific">Cronartium quercuum f. sp. fusiforme G11</name>
    <dbReference type="NCBI Taxonomy" id="708437"/>
    <lineage>
        <taxon>Eukaryota</taxon>
        <taxon>Fungi</taxon>
        <taxon>Dikarya</taxon>
        <taxon>Basidiomycota</taxon>
        <taxon>Pucciniomycotina</taxon>
        <taxon>Pucciniomycetes</taxon>
        <taxon>Pucciniales</taxon>
        <taxon>Coleosporiaceae</taxon>
        <taxon>Cronartium</taxon>
    </lineage>
</organism>
<name>A0A9P6T8P0_9BASI</name>
<feature type="domain" description="NADH:flavin oxidoreductase/NADH oxidase N-terminal" evidence="1">
    <location>
        <begin position="10"/>
        <end position="345"/>
    </location>
</feature>
<dbReference type="CDD" id="cd02933">
    <property type="entry name" value="OYE_like_FMN"/>
    <property type="match status" value="1"/>
</dbReference>
<dbReference type="GO" id="GO:0010181">
    <property type="term" value="F:FMN binding"/>
    <property type="evidence" value="ECO:0007669"/>
    <property type="project" value="InterPro"/>
</dbReference>
<accession>A0A9P6T8P0</accession>
<dbReference type="Proteomes" id="UP000886653">
    <property type="component" value="Unassembled WGS sequence"/>
</dbReference>
<dbReference type="PANTHER" id="PTHR22893">
    <property type="entry name" value="NADH OXIDOREDUCTASE-RELATED"/>
    <property type="match status" value="1"/>
</dbReference>
<evidence type="ECO:0000313" key="3">
    <source>
        <dbReference type="Proteomes" id="UP000886653"/>
    </source>
</evidence>
<dbReference type="InterPro" id="IPR045247">
    <property type="entry name" value="Oye-like"/>
</dbReference>
<protein>
    <recommendedName>
        <fullName evidence="1">NADH:flavin oxidoreductase/NADH oxidase N-terminal domain-containing protein</fullName>
    </recommendedName>
</protein>
<comment type="caution">
    <text evidence="2">The sequence shown here is derived from an EMBL/GenBank/DDBJ whole genome shotgun (WGS) entry which is preliminary data.</text>
</comment>
<dbReference type="InterPro" id="IPR013785">
    <property type="entry name" value="Aldolase_TIM"/>
</dbReference>
<dbReference type="AlphaFoldDB" id="A0A9P6T8P0"/>